<evidence type="ECO:0000259" key="1">
    <source>
        <dbReference type="Pfam" id="PF03050"/>
    </source>
</evidence>
<dbReference type="InterPro" id="IPR024474">
    <property type="entry name" value="Znf_dom_IS66"/>
</dbReference>
<dbReference type="Pfam" id="PF13817">
    <property type="entry name" value="DDE_Tnp_IS66_C"/>
    <property type="match status" value="1"/>
</dbReference>
<protein>
    <submittedName>
        <fullName evidence="5">IS66 family transposase</fullName>
    </submittedName>
</protein>
<name>A0A6M8HWD2_9PROT</name>
<feature type="domain" description="Transposase IS66 zinc-finger binding" evidence="2">
    <location>
        <begin position="108"/>
        <end position="150"/>
    </location>
</feature>
<dbReference type="InterPro" id="IPR039552">
    <property type="entry name" value="IS66_C"/>
</dbReference>
<dbReference type="NCBIfam" id="NF033517">
    <property type="entry name" value="transpos_IS66"/>
    <property type="match status" value="1"/>
</dbReference>
<dbReference type="PANTHER" id="PTHR33678">
    <property type="entry name" value="BLL1576 PROTEIN"/>
    <property type="match status" value="1"/>
</dbReference>
<organism evidence="5 6">
    <name type="scientific">Lichenicola cladoniae</name>
    <dbReference type="NCBI Taxonomy" id="1484109"/>
    <lineage>
        <taxon>Bacteria</taxon>
        <taxon>Pseudomonadati</taxon>
        <taxon>Pseudomonadota</taxon>
        <taxon>Alphaproteobacteria</taxon>
        <taxon>Acetobacterales</taxon>
        <taxon>Acetobacteraceae</taxon>
        <taxon>Lichenicola</taxon>
    </lineage>
</organism>
<evidence type="ECO:0000259" key="3">
    <source>
        <dbReference type="Pfam" id="PF13007"/>
    </source>
</evidence>
<sequence>MPAAETSTREPDALIALVTGLREENTSLRALVETLKRALYGARSEKLEPVSDQLLLGLGDLSTALVELPKLIQPRRLDQSTRPRSTRNIGHLPAHLPRDEIVIEPTVTACPCCQGKLHLIGEDISEMLDIVPALIRVRRIRRPRYGCRACAGAIVQASAPPRPLDGGLPTTALLAHIVVSKFAWHLPLYRQTQMLAGHGIKLDRSTLVHWVSRAAWWLKPLHELLVATVLAAPKVFCDDTPLPVLDRNRTRTRIARLWSYATDDRPWQGPAPPAVVYLFAEDRKGRHVAEHLLGFNGVLQVDAYGGYAALARPERSGGAITLAFCLAHARRRFFEVHKATGSPVAAAALARFAAIYAIEARIRGTSARERVAIRQAETRLLFDILKPWLMDRLAEISVKAPLARAIRYTLGHWDGLTMFLRDGRVEVDNNTVERTIRPIALGRKNALFAGAASGGQSWAVLASLINTAKLHDLDPHAYLADVLDRMVSGQTKNNAVRELLPWVWKATQATRTAAA</sequence>
<feature type="domain" description="Transposase IS66 central" evidence="1">
    <location>
        <begin position="167"/>
        <end position="456"/>
    </location>
</feature>
<evidence type="ECO:0000313" key="6">
    <source>
        <dbReference type="Proteomes" id="UP000500767"/>
    </source>
</evidence>
<accession>A0A6M8HWD2</accession>
<dbReference type="Pfam" id="PF03050">
    <property type="entry name" value="DDE_Tnp_IS66"/>
    <property type="match status" value="1"/>
</dbReference>
<dbReference type="InterPro" id="IPR004291">
    <property type="entry name" value="Transposase_IS66_central"/>
</dbReference>
<dbReference type="Pfam" id="PF13005">
    <property type="entry name" value="zf-IS66"/>
    <property type="match status" value="1"/>
</dbReference>
<evidence type="ECO:0000259" key="4">
    <source>
        <dbReference type="Pfam" id="PF13817"/>
    </source>
</evidence>
<dbReference type="RefSeq" id="WP_172443527.1">
    <property type="nucleotide sequence ID" value="NZ_CP053709.1"/>
</dbReference>
<dbReference type="InterPro" id="IPR052344">
    <property type="entry name" value="Transposase-related"/>
</dbReference>
<dbReference type="InterPro" id="IPR024463">
    <property type="entry name" value="Transposase_TnpC_homeodom"/>
</dbReference>
<evidence type="ECO:0000313" key="5">
    <source>
        <dbReference type="EMBL" id="QKE92904.1"/>
    </source>
</evidence>
<geneLocation type="plasmid" evidence="5 6">
    <name>unnamed1</name>
</geneLocation>
<dbReference type="AlphaFoldDB" id="A0A6M8HWD2"/>
<dbReference type="Proteomes" id="UP000500767">
    <property type="component" value="Plasmid unnamed1"/>
</dbReference>
<feature type="domain" description="Transposase IS66 C-terminal" evidence="4">
    <location>
        <begin position="463"/>
        <end position="502"/>
    </location>
</feature>
<dbReference type="PANTHER" id="PTHR33678:SF1">
    <property type="entry name" value="BLL1576 PROTEIN"/>
    <property type="match status" value="1"/>
</dbReference>
<dbReference type="EMBL" id="CP053709">
    <property type="protein sequence ID" value="QKE92904.1"/>
    <property type="molecule type" value="Genomic_DNA"/>
</dbReference>
<gene>
    <name evidence="5" type="ORF">HN018_22005</name>
</gene>
<proteinExistence type="predicted"/>
<dbReference type="Pfam" id="PF13007">
    <property type="entry name" value="LZ_Tnp_IS66"/>
    <property type="match status" value="1"/>
</dbReference>
<keyword evidence="6" id="KW-1185">Reference proteome</keyword>
<reference evidence="5 6" key="1">
    <citation type="journal article" date="2014" name="World J. Microbiol. Biotechnol.">
        <title>Biodiversity and physiological characteristics of Antarctic and Arctic lichens-associated bacteria.</title>
        <authorList>
            <person name="Lee Y.M."/>
            <person name="Kim E.H."/>
            <person name="Lee H.K."/>
            <person name="Hong S.G."/>
        </authorList>
    </citation>
    <scope>NUCLEOTIDE SEQUENCE [LARGE SCALE GENOMIC DNA]</scope>
    <source>
        <strain evidence="5 6">PAMC 26569</strain>
        <plasmid evidence="5">unnamed1</plasmid>
    </source>
</reference>
<evidence type="ECO:0000259" key="2">
    <source>
        <dbReference type="Pfam" id="PF13005"/>
    </source>
</evidence>
<feature type="domain" description="Transposase TnpC homeodomain" evidence="3">
    <location>
        <begin position="28"/>
        <end position="101"/>
    </location>
</feature>
<keyword evidence="5" id="KW-0614">Plasmid</keyword>
<dbReference type="KEGG" id="lck:HN018_22005"/>